<dbReference type="Pfam" id="PF04597">
    <property type="entry name" value="Ribophorin_I"/>
    <property type="match status" value="1"/>
</dbReference>
<dbReference type="InterPro" id="IPR007676">
    <property type="entry name" value="Ribophorin_I"/>
</dbReference>
<feature type="non-terminal residue" evidence="11">
    <location>
        <position position="1"/>
    </location>
</feature>
<comment type="function">
    <text evidence="1 10">Subunit of the oligosaccharyl transferase (OST) complex that catalyzes the initial transfer of a defined glycan (Glc(3)Man(9)GlcNAc(2) in eukaryotes) from the lipid carrier dolichol-pyrophosphate to an asparagine residue within an Asn-X-Ser/Thr consensus motif in nascent polypeptide chains, the first step in protein N-glycosylation. N-glycosylation occurs cotranslationally and the complex associates with the Sec61 complex at the channel-forming translocon complex that mediates protein translocation across the endoplasmic reticulum (ER). All subunits are required for a maximal enzyme activity.</text>
</comment>
<accession>A0A4P9ZZA0</accession>
<dbReference type="PANTHER" id="PTHR21049:SF0">
    <property type="entry name" value="DOLICHYL-DIPHOSPHOOLIGOSACCHARIDE--PROTEIN GLYCOSYLTRANSFERASE SUBUNIT 1"/>
    <property type="match status" value="1"/>
</dbReference>
<keyword evidence="8 10" id="KW-1133">Transmembrane helix</keyword>
<evidence type="ECO:0000256" key="10">
    <source>
        <dbReference type="RuleBase" id="RU361143"/>
    </source>
</evidence>
<evidence type="ECO:0000313" key="11">
    <source>
        <dbReference type="EMBL" id="RKP38738.1"/>
    </source>
</evidence>
<comment type="subunit">
    <text evidence="10">Component of the oligosaccharyltransferase (OST) complex.</text>
</comment>
<comment type="pathway">
    <text evidence="3 10">Protein modification; protein glycosylation.</text>
</comment>
<organism evidence="11 12">
    <name type="scientific">Dimargaris cristalligena</name>
    <dbReference type="NCBI Taxonomy" id="215637"/>
    <lineage>
        <taxon>Eukaryota</taxon>
        <taxon>Fungi</taxon>
        <taxon>Fungi incertae sedis</taxon>
        <taxon>Zoopagomycota</taxon>
        <taxon>Kickxellomycotina</taxon>
        <taxon>Dimargaritomycetes</taxon>
        <taxon>Dimargaritales</taxon>
        <taxon>Dimargaritaceae</taxon>
        <taxon>Dimargaris</taxon>
    </lineage>
</organism>
<evidence type="ECO:0000256" key="6">
    <source>
        <dbReference type="ARBA" id="ARBA00022729"/>
    </source>
</evidence>
<gene>
    <name evidence="11" type="ORF">BJ085DRAFT_12619</name>
</gene>
<dbReference type="Proteomes" id="UP000268162">
    <property type="component" value="Unassembled WGS sequence"/>
</dbReference>
<protein>
    <recommendedName>
        <fullName evidence="10">Dolichyl-diphosphooligosaccharide--protein glycosyltransferase subunit 1</fullName>
    </recommendedName>
</protein>
<dbReference type="GO" id="GO:0008250">
    <property type="term" value="C:oligosaccharyltransferase complex"/>
    <property type="evidence" value="ECO:0007669"/>
    <property type="project" value="UniProtKB-UniRule"/>
</dbReference>
<name>A0A4P9ZZA0_9FUNG</name>
<comment type="subcellular location">
    <subcellularLocation>
        <location evidence="2 10">Endoplasmic reticulum membrane</location>
        <topology evidence="2 10">Single-pass type I membrane protein</topology>
    </subcellularLocation>
</comment>
<dbReference type="STRING" id="215637.A0A4P9ZZA0"/>
<evidence type="ECO:0000256" key="2">
    <source>
        <dbReference type="ARBA" id="ARBA00004115"/>
    </source>
</evidence>
<feature type="transmembrane region" description="Helical" evidence="10">
    <location>
        <begin position="325"/>
        <end position="345"/>
    </location>
</feature>
<evidence type="ECO:0000256" key="7">
    <source>
        <dbReference type="ARBA" id="ARBA00022824"/>
    </source>
</evidence>
<keyword evidence="9 10" id="KW-0472">Membrane</keyword>
<evidence type="ECO:0000256" key="4">
    <source>
        <dbReference type="ARBA" id="ARBA00008905"/>
    </source>
</evidence>
<keyword evidence="6" id="KW-0732">Signal</keyword>
<dbReference type="UniPathway" id="UPA00378"/>
<keyword evidence="7 10" id="KW-0256">Endoplasmic reticulum</keyword>
<dbReference type="GO" id="GO:0018279">
    <property type="term" value="P:protein N-linked glycosylation via asparagine"/>
    <property type="evidence" value="ECO:0007669"/>
    <property type="project" value="TreeGrafter"/>
</dbReference>
<sequence>VYSIELPTPLAVGQTIELKILVVHTQATHPFPRRIGQFDSQSLRFDGNAYLTSLYFTHEEKTVITLRGGNVHSYSTDPQPVAKVAKKITYGPYRSVPALAQQPIQIHYPFADPGLWIPSAVRHIEISHWAGQLSVDEHVVVRNNGALLKGNYQMNLMLGPDSTNGFVVNQFILKLPKDSHSVYFRDEVGNVSTTNLSYDASFGRLQFVSRYPLAGGWIYNWNHGYKQPLADVLRYDGATDRYNLQVRLPTYFPNAPVEEAELEVVLPEGATDIQVSMGMAVESMEQTPYYTYMDSVGRPLLRIRRRLVVDEHQMYPIIVSYRFDVLALLLKPLALAGLFFGLFLLA</sequence>
<comment type="similarity">
    <text evidence="4 10">Belongs to the OST1 family.</text>
</comment>
<evidence type="ECO:0000256" key="8">
    <source>
        <dbReference type="ARBA" id="ARBA00022989"/>
    </source>
</evidence>
<keyword evidence="5 10" id="KW-0812">Transmembrane</keyword>
<feature type="non-terminal residue" evidence="11">
    <location>
        <position position="346"/>
    </location>
</feature>
<proteinExistence type="inferred from homology"/>
<dbReference type="AlphaFoldDB" id="A0A4P9ZZA0"/>
<keyword evidence="12" id="KW-1185">Reference proteome</keyword>
<dbReference type="EMBL" id="ML002335">
    <property type="protein sequence ID" value="RKP38738.1"/>
    <property type="molecule type" value="Genomic_DNA"/>
</dbReference>
<evidence type="ECO:0000256" key="9">
    <source>
        <dbReference type="ARBA" id="ARBA00023136"/>
    </source>
</evidence>
<dbReference type="PANTHER" id="PTHR21049">
    <property type="entry name" value="RIBOPHORIN I"/>
    <property type="match status" value="1"/>
</dbReference>
<evidence type="ECO:0000313" key="12">
    <source>
        <dbReference type="Proteomes" id="UP000268162"/>
    </source>
</evidence>
<reference evidence="12" key="1">
    <citation type="journal article" date="2018" name="Nat. Microbiol.">
        <title>Leveraging single-cell genomics to expand the fungal tree of life.</title>
        <authorList>
            <person name="Ahrendt S.R."/>
            <person name="Quandt C.A."/>
            <person name="Ciobanu D."/>
            <person name="Clum A."/>
            <person name="Salamov A."/>
            <person name="Andreopoulos B."/>
            <person name="Cheng J.F."/>
            <person name="Woyke T."/>
            <person name="Pelin A."/>
            <person name="Henrissat B."/>
            <person name="Reynolds N.K."/>
            <person name="Benny G.L."/>
            <person name="Smith M.E."/>
            <person name="James T.Y."/>
            <person name="Grigoriev I.V."/>
        </authorList>
    </citation>
    <scope>NUCLEOTIDE SEQUENCE [LARGE SCALE GENOMIC DNA]</scope>
    <source>
        <strain evidence="12">RSA 468</strain>
    </source>
</reference>
<evidence type="ECO:0000256" key="1">
    <source>
        <dbReference type="ARBA" id="ARBA00002791"/>
    </source>
</evidence>
<evidence type="ECO:0000256" key="5">
    <source>
        <dbReference type="ARBA" id="ARBA00022692"/>
    </source>
</evidence>
<evidence type="ECO:0000256" key="3">
    <source>
        <dbReference type="ARBA" id="ARBA00004922"/>
    </source>
</evidence>